<reference evidence="2" key="1">
    <citation type="submission" date="2020-05" db="EMBL/GenBank/DDBJ databases">
        <authorList>
            <person name="Chiriac C."/>
            <person name="Salcher M."/>
            <person name="Ghai R."/>
            <person name="Kavagutti S V."/>
        </authorList>
    </citation>
    <scope>NUCLEOTIDE SEQUENCE</scope>
</reference>
<evidence type="ECO:0000313" key="2">
    <source>
        <dbReference type="EMBL" id="CAB4647605.1"/>
    </source>
</evidence>
<dbReference type="EMBL" id="CAEZVY010000107">
    <property type="protein sequence ID" value="CAB4647605.1"/>
    <property type="molecule type" value="Genomic_DNA"/>
</dbReference>
<name>A0A6J6KHK3_9ZZZZ</name>
<organism evidence="2">
    <name type="scientific">freshwater metagenome</name>
    <dbReference type="NCBI Taxonomy" id="449393"/>
    <lineage>
        <taxon>unclassified sequences</taxon>
        <taxon>metagenomes</taxon>
        <taxon>ecological metagenomes</taxon>
    </lineage>
</organism>
<sequence>MSSERVIVSDKRTGEILSENTVEPARTYWNQYPEKTTLLTSNQAVRRFTCQL</sequence>
<proteinExistence type="predicted"/>
<dbReference type="AlphaFoldDB" id="A0A6J6KHK3"/>
<protein>
    <submittedName>
        <fullName evidence="2">Unannotated protein</fullName>
    </submittedName>
</protein>
<evidence type="ECO:0000313" key="1">
    <source>
        <dbReference type="EMBL" id="CAB4572612.1"/>
    </source>
</evidence>
<gene>
    <name evidence="1" type="ORF">UFOPK1684_00832</name>
    <name evidence="2" type="ORF">UFOPK2158_01008</name>
</gene>
<dbReference type="EMBL" id="CAEZTM010000034">
    <property type="protein sequence ID" value="CAB4572612.1"/>
    <property type="molecule type" value="Genomic_DNA"/>
</dbReference>
<accession>A0A6J6KHK3</accession>